<sequence>MQPHGQAYRAMQQALKWRIAKLLTLATTDIALAHGIPPILSQVVSSGRFRRLNALSNEEEKPTTPKPAPEARIAPSNPAADALHAKPFIIRTCQLKLDAESGREISEETGSILSQSLEKTLLSGVQKNAAKLTLAAFRKIVPGMSSYSKIHKFCTESGTVIQDESISVKEYLDLEIQGDSGTIVEEPAKSDEEGEIPEELNERTTKDALIQEEKLEAADEVLTAATLDEQAWDTVLRGCAVFYGWIVDPRTRGIIRAPQPAFKLRSKVHEDPVASIPDFAEPSAAAGKGIEEPQANSTLRATAVGAAQAGGESQASAALLGQQPAVPATTDLDDDKAKVAALPEKRSLGLPNFRINDDSKIEVTVCKTEMMLAMARSDFSSQSTEARSARLMSTKLTDATSNTSTASQKESFKTSVGASVSTPWVGVSAKHEQASGSASSSSVSNSRQNESNVFEATGGDTILANNPPEWAKSVANPDMWRVINVRFPIALLEMGFISIIEMLAEMPGYEKVQTCLCLANNGNTSYYLGHGPANTVTPRQNGISGSIENFWVRYDFAEEKTLFHPRTYRAPVIRGFANYNVGGALYAAAYNKDFAETTWNIIAPFSEELSHGSLVILRTSPYSGSATLQANGTDPHPPQSHMVVFRNSQGVFLPGMSDRDEMQYFRILKVGSTSQRKTPIKNGDEIRLAWAFKDQTTGFRDYKDDVFGRRQTERPADVKSKVLYLKMPWPRFEARDVPNAMVMSGEDAEEPVCLLLQTGLREEKYKYVLQDVRFRIDPVPNGGKGDAEDCLLKGVGQEGDVRWATMKSKVNGMQMWNQMMKLGVA</sequence>
<organism evidence="2 3">
    <name type="scientific">Elsinoe australis</name>
    <dbReference type="NCBI Taxonomy" id="40998"/>
    <lineage>
        <taxon>Eukaryota</taxon>
        <taxon>Fungi</taxon>
        <taxon>Dikarya</taxon>
        <taxon>Ascomycota</taxon>
        <taxon>Pezizomycotina</taxon>
        <taxon>Dothideomycetes</taxon>
        <taxon>Dothideomycetidae</taxon>
        <taxon>Myriangiales</taxon>
        <taxon>Elsinoaceae</taxon>
        <taxon>Elsinoe</taxon>
    </lineage>
</organism>
<evidence type="ECO:0000256" key="1">
    <source>
        <dbReference type="SAM" id="MobiDB-lite"/>
    </source>
</evidence>
<feature type="compositionally biased region" description="Low complexity" evidence="1">
    <location>
        <begin position="435"/>
        <end position="451"/>
    </location>
</feature>
<proteinExistence type="predicted"/>
<feature type="compositionally biased region" description="Polar residues" evidence="1">
    <location>
        <begin position="394"/>
        <end position="413"/>
    </location>
</feature>
<feature type="region of interest" description="Disordered" evidence="1">
    <location>
        <begin position="54"/>
        <end position="74"/>
    </location>
</feature>
<dbReference type="EMBL" id="PTQR01000080">
    <property type="protein sequence ID" value="TKX21720.1"/>
    <property type="molecule type" value="Genomic_DNA"/>
</dbReference>
<dbReference type="AlphaFoldDB" id="A0A4U7AYF2"/>
<accession>A0A4U7AYF2</accession>
<evidence type="ECO:0000313" key="3">
    <source>
        <dbReference type="Proteomes" id="UP000308133"/>
    </source>
</evidence>
<feature type="region of interest" description="Disordered" evidence="1">
    <location>
        <begin position="393"/>
        <end position="413"/>
    </location>
</feature>
<comment type="caution">
    <text evidence="2">The sequence shown here is derived from an EMBL/GenBank/DDBJ whole genome shotgun (WGS) entry which is preliminary data.</text>
</comment>
<reference evidence="2 3" key="1">
    <citation type="submission" date="2018-02" db="EMBL/GenBank/DDBJ databases">
        <title>Draft genome sequences of Elsinoe sp., causing black scab on jojoba.</title>
        <authorList>
            <person name="Stodart B."/>
            <person name="Jeffress S."/>
            <person name="Ash G."/>
            <person name="Arun Chinnappa K."/>
        </authorList>
    </citation>
    <scope>NUCLEOTIDE SEQUENCE [LARGE SCALE GENOMIC DNA]</scope>
    <source>
        <strain evidence="2 3">Hillstone_2</strain>
    </source>
</reference>
<evidence type="ECO:0008006" key="4">
    <source>
        <dbReference type="Google" id="ProtNLM"/>
    </source>
</evidence>
<protein>
    <recommendedName>
        <fullName evidence="4">MACPF domain-containing protein</fullName>
    </recommendedName>
</protein>
<gene>
    <name evidence="2" type="ORF">C1H76_6216</name>
</gene>
<dbReference type="Proteomes" id="UP000308133">
    <property type="component" value="Unassembled WGS sequence"/>
</dbReference>
<name>A0A4U7AYF2_9PEZI</name>
<feature type="region of interest" description="Disordered" evidence="1">
    <location>
        <begin position="431"/>
        <end position="451"/>
    </location>
</feature>
<evidence type="ECO:0000313" key="2">
    <source>
        <dbReference type="EMBL" id="TKX21720.1"/>
    </source>
</evidence>